<dbReference type="EMBL" id="HG316515">
    <property type="protein sequence ID" value="CDF77622.1"/>
    <property type="molecule type" value="Genomic_DNA"/>
</dbReference>
<dbReference type="AlphaFoldDB" id="A0A0K2STS3"/>
<accession>A0A0K2STS3</accession>
<reference evidence="3" key="2">
    <citation type="submission" date="2015-08" db="EMBL/GenBank/DDBJ databases">
        <title>Complete DNA Sequence of Pseudomonas syringae pv. actinidiae, the Causal Agent of Kiwifruit Canker Disease.</title>
        <authorList>
            <person name="Rikkerink E.H.A."/>
            <person name="Fineran P.C."/>
        </authorList>
    </citation>
    <scope>NUCLEOTIDE SEQUENCE</scope>
</reference>
<keyword evidence="1" id="KW-0648">Protein biosynthesis</keyword>
<dbReference type="SMART" id="SM01376">
    <property type="entry name" value="eIF-5a"/>
    <property type="match status" value="1"/>
</dbReference>
<dbReference type="PANTHER" id="PTHR11673">
    <property type="entry name" value="TRANSLATION INITIATION FACTOR 5A FAMILY MEMBER"/>
    <property type="match status" value="1"/>
</dbReference>
<dbReference type="InterPro" id="IPR012340">
    <property type="entry name" value="NA-bd_OB-fold"/>
</dbReference>
<dbReference type="GO" id="GO:0003723">
    <property type="term" value="F:RNA binding"/>
    <property type="evidence" value="ECO:0007669"/>
    <property type="project" value="InterPro"/>
</dbReference>
<feature type="non-terminal residue" evidence="3">
    <location>
        <position position="115"/>
    </location>
</feature>
<reference evidence="3" key="1">
    <citation type="submission" date="2013-06" db="EMBL/GenBank/DDBJ databases">
        <title>The microbiota associated to the Alpine viviparous leaf beetles Oreina cacaliae.</title>
        <authorList>
            <person name="Montagna M."/>
            <person name="Epis S."/>
            <person name="Chouaia B."/>
            <person name="Giorgi A."/>
            <person name="Lozzia G."/>
            <person name="Bandi C."/>
        </authorList>
    </citation>
    <scope>NUCLEOTIDE SEQUENCE</scope>
</reference>
<organism evidence="3">
    <name type="scientific">Cycas revoluta</name>
    <name type="common">Sago palm</name>
    <dbReference type="NCBI Taxonomy" id="3396"/>
    <lineage>
        <taxon>Eukaryota</taxon>
        <taxon>Viridiplantae</taxon>
        <taxon>Streptophyta</taxon>
        <taxon>Embryophyta</taxon>
        <taxon>Tracheophyta</taxon>
        <taxon>Spermatophyta</taxon>
        <taxon>Cycadidae</taxon>
        <taxon>Cycadales</taxon>
        <taxon>Cycadaceae</taxon>
        <taxon>Cycas</taxon>
    </lineage>
</organism>
<evidence type="ECO:0000313" key="3">
    <source>
        <dbReference type="EMBL" id="CDF77622.1"/>
    </source>
</evidence>
<dbReference type="Gene3D" id="2.40.50.140">
    <property type="entry name" value="Nucleic acid-binding proteins"/>
    <property type="match status" value="1"/>
</dbReference>
<comment type="PTM">
    <text evidence="1">eIF-5A seems to be the only eukaryotic protein to have a hypusine residue which is a post-translational modification of a lysine by the addition of a butylamino group.</text>
</comment>
<name>A0A0K2STS3_CYCRE</name>
<proteinExistence type="inferred from homology"/>
<evidence type="ECO:0000256" key="1">
    <source>
        <dbReference type="RuleBase" id="RU362005"/>
    </source>
</evidence>
<dbReference type="InterPro" id="IPR014722">
    <property type="entry name" value="Rib_uL2_dom2"/>
</dbReference>
<evidence type="ECO:0000259" key="2">
    <source>
        <dbReference type="SMART" id="SM01376"/>
    </source>
</evidence>
<dbReference type="Pfam" id="PF21485">
    <property type="entry name" value="IF5A-like_N"/>
    <property type="match status" value="1"/>
</dbReference>
<dbReference type="Pfam" id="PF01287">
    <property type="entry name" value="eIF-5a"/>
    <property type="match status" value="1"/>
</dbReference>
<dbReference type="NCBIfam" id="TIGR00037">
    <property type="entry name" value="eIF_5A"/>
    <property type="match status" value="1"/>
</dbReference>
<comment type="function">
    <text evidence="1">Translation factor that promotes translation elongation and termination, particularly upon ribosome stalling at specific amino acid sequence contexts. Binds between the exit (E) and peptidyl (P) site of the ribosome and promotes rescue of stalled ribosome: specifically required for efficient translation of polyproline-containing peptides as well as other motifs that stall the ribosome. Acts as ribosome quality control (RQC) cofactor by joining the RQC complex to facilitate peptidyl transfer during CAT tailing step.</text>
</comment>
<dbReference type="InterPro" id="IPR001884">
    <property type="entry name" value="IF5A-like"/>
</dbReference>
<dbReference type="Gene3D" id="2.30.30.30">
    <property type="match status" value="1"/>
</dbReference>
<protein>
    <recommendedName>
        <fullName evidence="1">Eukaryotic translation initiation factor 5A</fullName>
        <shortName evidence="1">eIF-5A</shortName>
    </recommendedName>
</protein>
<dbReference type="SUPFAM" id="SSF50249">
    <property type="entry name" value="Nucleic acid-binding proteins"/>
    <property type="match status" value="1"/>
</dbReference>
<dbReference type="GO" id="GO:0045905">
    <property type="term" value="P:positive regulation of translational termination"/>
    <property type="evidence" value="ECO:0007669"/>
    <property type="project" value="UniProtKB-UniRule"/>
</dbReference>
<feature type="domain" description="Translation initiation factor 5A C-terminal" evidence="2">
    <location>
        <begin position="60"/>
        <end position="115"/>
    </location>
</feature>
<dbReference type="InterPro" id="IPR008991">
    <property type="entry name" value="Translation_prot_SH3-like_sf"/>
</dbReference>
<comment type="similarity">
    <text evidence="1">Belongs to the eIF-5A family.</text>
</comment>
<dbReference type="InterPro" id="IPR048670">
    <property type="entry name" value="IF5A-like_N"/>
</dbReference>
<dbReference type="InterPro" id="IPR020189">
    <property type="entry name" value="IF5A_C"/>
</dbReference>
<dbReference type="PIRSF" id="PIRSF003025">
    <property type="entry name" value="eIF5A"/>
    <property type="match status" value="1"/>
</dbReference>
<dbReference type="GO" id="GO:0043022">
    <property type="term" value="F:ribosome binding"/>
    <property type="evidence" value="ECO:0007669"/>
    <property type="project" value="UniProtKB-UniRule"/>
</dbReference>
<dbReference type="SUPFAM" id="SSF50104">
    <property type="entry name" value="Translation proteins SH3-like domain"/>
    <property type="match status" value="1"/>
</dbReference>
<dbReference type="GO" id="GO:0003746">
    <property type="term" value="F:translation elongation factor activity"/>
    <property type="evidence" value="ECO:0007669"/>
    <property type="project" value="UniProtKB-UniRule"/>
</dbReference>
<feature type="non-terminal residue" evidence="3">
    <location>
        <position position="1"/>
    </location>
</feature>
<sequence length="115" mass="13096">TIRKNGHIMIKGRAYKMVEVSNSKTGKHGHVKCHFVAIDFFNGKKFEDIIPSSHNYDVLHVTHTNYKLIYIFKDGFISLLTDSGNIKDDLRLPTNEPFLTIKEGFGKGKDVITMI</sequence>
<dbReference type="GO" id="GO:0045901">
    <property type="term" value="P:positive regulation of translational elongation"/>
    <property type="evidence" value="ECO:0007669"/>
    <property type="project" value="UniProtKB-UniRule"/>
</dbReference>
<keyword evidence="1" id="KW-0385">Hypusine</keyword>